<evidence type="ECO:0000313" key="3">
    <source>
        <dbReference type="Proteomes" id="UP001270362"/>
    </source>
</evidence>
<sequence length="140" mass="15722">MSGSGGFYKYRCKHFLTHNCNNWVWVNGAACACCLAEGREAEDDIAAGLPSWLDMNQIQDVQAPEWPGANGMAYGYRLMQFVPTGQGNERILQPKVRQQQQQHHHQHHHQQRPIITVPMVTADMPRPVMSSTGIGNSMGY</sequence>
<proteinExistence type="predicted"/>
<evidence type="ECO:0000313" key="2">
    <source>
        <dbReference type="EMBL" id="KAK3683678.1"/>
    </source>
</evidence>
<dbReference type="Proteomes" id="UP001270362">
    <property type="component" value="Unassembled WGS sequence"/>
</dbReference>
<gene>
    <name evidence="2" type="ORF">B0T22DRAFT_483502</name>
</gene>
<feature type="region of interest" description="Disordered" evidence="1">
    <location>
        <begin position="94"/>
        <end position="113"/>
    </location>
</feature>
<feature type="compositionally biased region" description="Basic residues" evidence="1">
    <location>
        <begin position="102"/>
        <end position="111"/>
    </location>
</feature>
<dbReference type="AlphaFoldDB" id="A0AAE0X3C9"/>
<protein>
    <submittedName>
        <fullName evidence="2">Uncharacterized protein</fullName>
    </submittedName>
</protein>
<reference evidence="2" key="1">
    <citation type="journal article" date="2023" name="Mol. Phylogenet. Evol.">
        <title>Genome-scale phylogeny and comparative genomics of the fungal order Sordariales.</title>
        <authorList>
            <person name="Hensen N."/>
            <person name="Bonometti L."/>
            <person name="Westerberg I."/>
            <person name="Brannstrom I.O."/>
            <person name="Guillou S."/>
            <person name="Cros-Aarteil S."/>
            <person name="Calhoun S."/>
            <person name="Haridas S."/>
            <person name="Kuo A."/>
            <person name="Mondo S."/>
            <person name="Pangilinan J."/>
            <person name="Riley R."/>
            <person name="LaButti K."/>
            <person name="Andreopoulos B."/>
            <person name="Lipzen A."/>
            <person name="Chen C."/>
            <person name="Yan M."/>
            <person name="Daum C."/>
            <person name="Ng V."/>
            <person name="Clum A."/>
            <person name="Steindorff A."/>
            <person name="Ohm R.A."/>
            <person name="Martin F."/>
            <person name="Silar P."/>
            <person name="Natvig D.O."/>
            <person name="Lalanne C."/>
            <person name="Gautier V."/>
            <person name="Ament-Velasquez S.L."/>
            <person name="Kruys A."/>
            <person name="Hutchinson M.I."/>
            <person name="Powell A.J."/>
            <person name="Barry K."/>
            <person name="Miller A.N."/>
            <person name="Grigoriev I.V."/>
            <person name="Debuchy R."/>
            <person name="Gladieux P."/>
            <person name="Hiltunen Thoren M."/>
            <person name="Johannesson H."/>
        </authorList>
    </citation>
    <scope>NUCLEOTIDE SEQUENCE</scope>
    <source>
        <strain evidence="2">CBS 314.62</strain>
    </source>
</reference>
<organism evidence="2 3">
    <name type="scientific">Podospora appendiculata</name>
    <dbReference type="NCBI Taxonomy" id="314037"/>
    <lineage>
        <taxon>Eukaryota</taxon>
        <taxon>Fungi</taxon>
        <taxon>Dikarya</taxon>
        <taxon>Ascomycota</taxon>
        <taxon>Pezizomycotina</taxon>
        <taxon>Sordariomycetes</taxon>
        <taxon>Sordariomycetidae</taxon>
        <taxon>Sordariales</taxon>
        <taxon>Podosporaceae</taxon>
        <taxon>Podospora</taxon>
    </lineage>
</organism>
<accession>A0AAE0X3C9</accession>
<name>A0AAE0X3C9_9PEZI</name>
<keyword evidence="3" id="KW-1185">Reference proteome</keyword>
<comment type="caution">
    <text evidence="2">The sequence shown here is derived from an EMBL/GenBank/DDBJ whole genome shotgun (WGS) entry which is preliminary data.</text>
</comment>
<dbReference type="EMBL" id="JAULSO010000004">
    <property type="protein sequence ID" value="KAK3683678.1"/>
    <property type="molecule type" value="Genomic_DNA"/>
</dbReference>
<evidence type="ECO:0000256" key="1">
    <source>
        <dbReference type="SAM" id="MobiDB-lite"/>
    </source>
</evidence>
<reference evidence="2" key="2">
    <citation type="submission" date="2023-06" db="EMBL/GenBank/DDBJ databases">
        <authorList>
            <consortium name="Lawrence Berkeley National Laboratory"/>
            <person name="Haridas S."/>
            <person name="Hensen N."/>
            <person name="Bonometti L."/>
            <person name="Westerberg I."/>
            <person name="Brannstrom I.O."/>
            <person name="Guillou S."/>
            <person name="Cros-Aarteil S."/>
            <person name="Calhoun S."/>
            <person name="Kuo A."/>
            <person name="Mondo S."/>
            <person name="Pangilinan J."/>
            <person name="Riley R."/>
            <person name="Labutti K."/>
            <person name="Andreopoulos B."/>
            <person name="Lipzen A."/>
            <person name="Chen C."/>
            <person name="Yanf M."/>
            <person name="Daum C."/>
            <person name="Ng V."/>
            <person name="Clum A."/>
            <person name="Steindorff A."/>
            <person name="Ohm R."/>
            <person name="Martin F."/>
            <person name="Silar P."/>
            <person name="Natvig D."/>
            <person name="Lalanne C."/>
            <person name="Gautier V."/>
            <person name="Ament-Velasquez S.L."/>
            <person name="Kruys A."/>
            <person name="Hutchinson M.I."/>
            <person name="Powell A.J."/>
            <person name="Barry K."/>
            <person name="Miller A.N."/>
            <person name="Grigoriev I.V."/>
            <person name="Debuchy R."/>
            <person name="Gladieux P."/>
            <person name="Thoren M.H."/>
            <person name="Johannesson H."/>
        </authorList>
    </citation>
    <scope>NUCLEOTIDE SEQUENCE</scope>
    <source>
        <strain evidence="2">CBS 314.62</strain>
    </source>
</reference>